<gene>
    <name evidence="1" type="ORF">DXG03_009557</name>
</gene>
<dbReference type="EMBL" id="JABCKV010000920">
    <property type="protein sequence ID" value="KAG5640276.1"/>
    <property type="molecule type" value="Genomic_DNA"/>
</dbReference>
<dbReference type="OrthoDB" id="2941157at2759"/>
<comment type="caution">
    <text evidence="1">The sequence shown here is derived from an EMBL/GenBank/DDBJ whole genome shotgun (WGS) entry which is preliminary data.</text>
</comment>
<reference evidence="1" key="2">
    <citation type="submission" date="2021-10" db="EMBL/GenBank/DDBJ databases">
        <title>Phylogenomics reveals ancestral predisposition of the termite-cultivated fungus Termitomyces towards a domesticated lifestyle.</title>
        <authorList>
            <person name="Auxier B."/>
            <person name="Grum-Grzhimaylo A."/>
            <person name="Cardenas M.E."/>
            <person name="Lodge J.D."/>
            <person name="Laessoe T."/>
            <person name="Pedersen O."/>
            <person name="Smith M.E."/>
            <person name="Kuyper T.W."/>
            <person name="Franco-Molano E.A."/>
            <person name="Baroni T.J."/>
            <person name="Aanen D.K."/>
        </authorList>
    </citation>
    <scope>NUCLEOTIDE SEQUENCE</scope>
    <source>
        <strain evidence="1">AP01</strain>
        <tissue evidence="1">Mycelium</tissue>
    </source>
</reference>
<dbReference type="AlphaFoldDB" id="A0A9P7K9X1"/>
<name>A0A9P7K9X1_9AGAR</name>
<protein>
    <submittedName>
        <fullName evidence="1">Uncharacterized protein</fullName>
    </submittedName>
</protein>
<proteinExistence type="predicted"/>
<accession>A0A9P7K9X1</accession>
<evidence type="ECO:0000313" key="2">
    <source>
        <dbReference type="Proteomes" id="UP000775547"/>
    </source>
</evidence>
<organism evidence="1 2">
    <name type="scientific">Asterophora parasitica</name>
    <dbReference type="NCBI Taxonomy" id="117018"/>
    <lineage>
        <taxon>Eukaryota</taxon>
        <taxon>Fungi</taxon>
        <taxon>Dikarya</taxon>
        <taxon>Basidiomycota</taxon>
        <taxon>Agaricomycotina</taxon>
        <taxon>Agaricomycetes</taxon>
        <taxon>Agaricomycetidae</taxon>
        <taxon>Agaricales</taxon>
        <taxon>Tricholomatineae</taxon>
        <taxon>Lyophyllaceae</taxon>
        <taxon>Asterophora</taxon>
    </lineage>
</organism>
<sequence length="132" mass="14604">MLPVAQSTFDPHCNHHLHLASVVLHTTQSAPGIPPVCKVKGIQSKKKYKLVAQKVQSVVASCPDHFRIKCKILGNLLADMPILDPNPPPFHPTGQYTQEHKDKLDVEHPGLLTDAECTIMHDLMCKQNLAFA</sequence>
<evidence type="ECO:0000313" key="1">
    <source>
        <dbReference type="EMBL" id="KAG5640276.1"/>
    </source>
</evidence>
<reference evidence="1" key="1">
    <citation type="submission" date="2020-07" db="EMBL/GenBank/DDBJ databases">
        <authorList>
            <person name="Nieuwenhuis M."/>
            <person name="Van De Peppel L.J.J."/>
        </authorList>
    </citation>
    <scope>NUCLEOTIDE SEQUENCE</scope>
    <source>
        <strain evidence="1">AP01</strain>
        <tissue evidence="1">Mycelium</tissue>
    </source>
</reference>
<dbReference type="Proteomes" id="UP000775547">
    <property type="component" value="Unassembled WGS sequence"/>
</dbReference>
<keyword evidence="2" id="KW-1185">Reference proteome</keyword>